<organism evidence="1">
    <name type="scientific">viral metagenome</name>
    <dbReference type="NCBI Taxonomy" id="1070528"/>
    <lineage>
        <taxon>unclassified sequences</taxon>
        <taxon>metagenomes</taxon>
        <taxon>organismal metagenomes</taxon>
    </lineage>
</organism>
<evidence type="ECO:0000313" key="1">
    <source>
        <dbReference type="EMBL" id="QHT13491.1"/>
    </source>
</evidence>
<reference evidence="1" key="1">
    <citation type="journal article" date="2020" name="Nature">
        <title>Giant virus diversity and host interactions through global metagenomics.</title>
        <authorList>
            <person name="Schulz F."/>
            <person name="Roux S."/>
            <person name="Paez-Espino D."/>
            <person name="Jungbluth S."/>
            <person name="Walsh D.A."/>
            <person name="Denef V.J."/>
            <person name="McMahon K.D."/>
            <person name="Konstantinidis K.T."/>
            <person name="Eloe-Fadrosh E.A."/>
            <person name="Kyrpides N.C."/>
            <person name="Woyke T."/>
        </authorList>
    </citation>
    <scope>NUCLEOTIDE SEQUENCE</scope>
    <source>
        <strain evidence="1">GVMAG-M-3300023174-131</strain>
    </source>
</reference>
<dbReference type="AlphaFoldDB" id="A0A6C0DAN4"/>
<name>A0A6C0DAN4_9ZZZZ</name>
<accession>A0A6C0DAN4</accession>
<proteinExistence type="predicted"/>
<protein>
    <submittedName>
        <fullName evidence="1">Uncharacterized protein</fullName>
    </submittedName>
</protein>
<sequence length="169" mass="20263">MPNKNDLSIIMYYSIILPSKLIITKLINQIAYYYRLFDSFSITNILWSLEKLNIKPNDYIMKCLLVSIKNDIDNFTFDNIMITVNVLLKFKITIDKYIIIALQKRFTDNYYIVNSNKLMNILRIFVNLNITIDYNIYFLIISIIKKEYQEFNYYHISNILLDLIKLNII</sequence>
<dbReference type="EMBL" id="MN739570">
    <property type="protein sequence ID" value="QHT13491.1"/>
    <property type="molecule type" value="Genomic_DNA"/>
</dbReference>